<dbReference type="SUPFAM" id="SSF52540">
    <property type="entry name" value="P-loop containing nucleoside triphosphate hydrolases"/>
    <property type="match status" value="1"/>
</dbReference>
<feature type="binding site" evidence="9">
    <location>
        <position position="56"/>
    </location>
    <ligand>
        <name>ATP</name>
        <dbReference type="ChEBI" id="CHEBI:30616"/>
    </ligand>
</feature>
<accession>A0A7T0C4J5</accession>
<comment type="subcellular location">
    <subcellularLocation>
        <location evidence="9">Cytoplasm</location>
    </subcellularLocation>
</comment>
<feature type="binding site" evidence="9">
    <location>
        <position position="56"/>
    </location>
    <ligand>
        <name>Mg(2+)</name>
        <dbReference type="ChEBI" id="CHEBI:18420"/>
    </ligand>
</feature>
<dbReference type="NCBIfam" id="TIGR00347">
    <property type="entry name" value="bioD"/>
    <property type="match status" value="1"/>
</dbReference>
<comment type="catalytic activity">
    <reaction evidence="9">
        <text>(7R,8S)-7,8-diammoniononanoate + CO2 + ATP = (4R,5S)-dethiobiotin + ADP + phosphate + 3 H(+)</text>
        <dbReference type="Rhea" id="RHEA:15805"/>
        <dbReference type="ChEBI" id="CHEBI:15378"/>
        <dbReference type="ChEBI" id="CHEBI:16526"/>
        <dbReference type="ChEBI" id="CHEBI:30616"/>
        <dbReference type="ChEBI" id="CHEBI:43474"/>
        <dbReference type="ChEBI" id="CHEBI:149469"/>
        <dbReference type="ChEBI" id="CHEBI:149473"/>
        <dbReference type="ChEBI" id="CHEBI:456216"/>
        <dbReference type="EC" id="6.3.3.3"/>
    </reaction>
</comment>
<proteinExistence type="inferred from homology"/>
<comment type="similarity">
    <text evidence="9">Belongs to the dethiobiotin synthetase family.</text>
</comment>
<protein>
    <recommendedName>
        <fullName evidence="9">ATP-dependent dethiobiotin synthetase BioD</fullName>
        <ecNumber evidence="9">6.3.3.3</ecNumber>
    </recommendedName>
    <alternativeName>
        <fullName evidence="9">DTB synthetase</fullName>
        <shortName evidence="9">DTBS</shortName>
    </alternativeName>
    <alternativeName>
        <fullName evidence="9">Dethiobiotin synthase</fullName>
    </alternativeName>
</protein>
<evidence type="ECO:0000313" key="10">
    <source>
        <dbReference type="EMBL" id="QPJ66396.1"/>
    </source>
</evidence>
<comment type="pathway">
    <text evidence="9">Cofactor biosynthesis; biotin biosynthesis; biotin from 7,8-diaminononanoate: step 1/2.</text>
</comment>
<evidence type="ECO:0000256" key="7">
    <source>
        <dbReference type="ARBA" id="ARBA00022842"/>
    </source>
</evidence>
<feature type="binding site" evidence="9">
    <location>
        <begin position="117"/>
        <end position="120"/>
    </location>
    <ligand>
        <name>ATP</name>
        <dbReference type="ChEBI" id="CHEBI:30616"/>
    </ligand>
</feature>
<dbReference type="HAMAP" id="MF_00336">
    <property type="entry name" value="BioD"/>
    <property type="match status" value="1"/>
</dbReference>
<dbReference type="PANTHER" id="PTHR43210:SF2">
    <property type="entry name" value="ATP-DEPENDENT DETHIOBIOTIN SYNTHETASE BIOD 2"/>
    <property type="match status" value="1"/>
</dbReference>
<dbReference type="Pfam" id="PF13500">
    <property type="entry name" value="AAA_26"/>
    <property type="match status" value="1"/>
</dbReference>
<dbReference type="Gene3D" id="3.40.50.300">
    <property type="entry name" value="P-loop containing nucleotide triphosphate hydrolases"/>
    <property type="match status" value="1"/>
</dbReference>
<evidence type="ECO:0000256" key="8">
    <source>
        <dbReference type="ARBA" id="ARBA00047386"/>
    </source>
</evidence>
<keyword evidence="4 9" id="KW-0547">Nucleotide-binding</keyword>
<organism evidence="10 11">
    <name type="scientific">Candidatus Nitrohelix vancouverensis</name>
    <dbReference type="NCBI Taxonomy" id="2705534"/>
    <lineage>
        <taxon>Bacteria</taxon>
        <taxon>Pseudomonadati</taxon>
        <taxon>Nitrospinota/Tectimicrobiota group</taxon>
        <taxon>Nitrospinota</taxon>
        <taxon>Nitrospinia</taxon>
        <taxon>Nitrospinales</taxon>
        <taxon>Nitrospinaceae</taxon>
        <taxon>Candidatus Nitrohelix</taxon>
    </lineage>
</organism>
<dbReference type="EC" id="6.3.3.3" evidence="9"/>
<reference evidence="11" key="1">
    <citation type="submission" date="2020-02" db="EMBL/GenBank/DDBJ databases">
        <title>Genomic and physiological characterization of two novel Nitrospinaceae genera.</title>
        <authorList>
            <person name="Mueller A.J."/>
            <person name="Jung M.-Y."/>
            <person name="Strachan C.R."/>
            <person name="Herbold C.W."/>
            <person name="Kirkegaard R.H."/>
            <person name="Daims H."/>
        </authorList>
    </citation>
    <scope>NUCLEOTIDE SEQUENCE [LARGE SCALE GENOMIC DNA]</scope>
</reference>
<evidence type="ECO:0000256" key="3">
    <source>
        <dbReference type="ARBA" id="ARBA00022723"/>
    </source>
</evidence>
<dbReference type="EMBL" id="CP048620">
    <property type="protein sequence ID" value="QPJ66396.1"/>
    <property type="molecule type" value="Genomic_DNA"/>
</dbReference>
<evidence type="ECO:0000256" key="4">
    <source>
        <dbReference type="ARBA" id="ARBA00022741"/>
    </source>
</evidence>
<feature type="binding site" evidence="9">
    <location>
        <position position="43"/>
    </location>
    <ligand>
        <name>substrate</name>
    </ligand>
</feature>
<evidence type="ECO:0000256" key="9">
    <source>
        <dbReference type="HAMAP-Rule" id="MF_00336"/>
    </source>
</evidence>
<comment type="function">
    <text evidence="9">Catalyzes a mechanistically unusual reaction, the ATP-dependent insertion of CO2 between the N7 and N8 nitrogen atoms of 7,8-diaminopelargonic acid (DAPA, also called 7,8-diammoniononanoate) to form a ureido ring.</text>
</comment>
<dbReference type="GO" id="GO:0000287">
    <property type="term" value="F:magnesium ion binding"/>
    <property type="evidence" value="ECO:0007669"/>
    <property type="project" value="UniProtKB-UniRule"/>
</dbReference>
<feature type="binding site" evidence="9">
    <location>
        <position position="18"/>
    </location>
    <ligand>
        <name>Mg(2+)</name>
        <dbReference type="ChEBI" id="CHEBI:18420"/>
    </ligand>
</feature>
<dbReference type="GO" id="GO:0009102">
    <property type="term" value="P:biotin biosynthetic process"/>
    <property type="evidence" value="ECO:0007669"/>
    <property type="project" value="UniProtKB-UniRule"/>
</dbReference>
<dbReference type="KEGG" id="nva:G3M78_13720"/>
<evidence type="ECO:0000256" key="5">
    <source>
        <dbReference type="ARBA" id="ARBA00022756"/>
    </source>
</evidence>
<dbReference type="CDD" id="cd03109">
    <property type="entry name" value="DTBS"/>
    <property type="match status" value="1"/>
</dbReference>
<keyword evidence="3 9" id="KW-0479">Metal-binding</keyword>
<dbReference type="GO" id="GO:0005524">
    <property type="term" value="F:ATP binding"/>
    <property type="evidence" value="ECO:0007669"/>
    <property type="project" value="UniProtKB-UniRule"/>
</dbReference>
<name>A0A7T0C4J5_9BACT</name>
<comment type="catalytic activity">
    <reaction evidence="8">
        <text>(7R,8S)-8-amino-7-(carboxyamino)nonanoate + ATP = (4R,5S)-dethiobiotin + ADP + phosphate + H(+)</text>
        <dbReference type="Rhea" id="RHEA:63684"/>
        <dbReference type="ChEBI" id="CHEBI:15378"/>
        <dbReference type="ChEBI" id="CHEBI:30616"/>
        <dbReference type="ChEBI" id="CHEBI:43474"/>
        <dbReference type="ChEBI" id="CHEBI:149470"/>
        <dbReference type="ChEBI" id="CHEBI:149473"/>
        <dbReference type="ChEBI" id="CHEBI:456216"/>
    </reaction>
</comment>
<evidence type="ECO:0000256" key="1">
    <source>
        <dbReference type="ARBA" id="ARBA00022490"/>
    </source>
</evidence>
<evidence type="ECO:0000256" key="2">
    <source>
        <dbReference type="ARBA" id="ARBA00022598"/>
    </source>
</evidence>
<comment type="subunit">
    <text evidence="9">Homodimer.</text>
</comment>
<dbReference type="Proteomes" id="UP000594464">
    <property type="component" value="Chromosome"/>
</dbReference>
<dbReference type="GO" id="GO:0004141">
    <property type="term" value="F:dethiobiotin synthase activity"/>
    <property type="evidence" value="ECO:0007669"/>
    <property type="project" value="UniProtKB-UniRule"/>
</dbReference>
<keyword evidence="5 9" id="KW-0093">Biotin biosynthesis</keyword>
<dbReference type="PANTHER" id="PTHR43210">
    <property type="entry name" value="DETHIOBIOTIN SYNTHETASE"/>
    <property type="match status" value="1"/>
</dbReference>
<gene>
    <name evidence="9 10" type="primary">bioD</name>
    <name evidence="10" type="ORF">G3M78_13720</name>
</gene>
<comment type="cofactor">
    <cofactor evidence="9">
        <name>Mg(2+)</name>
        <dbReference type="ChEBI" id="CHEBI:18420"/>
    </cofactor>
</comment>
<keyword evidence="1 9" id="KW-0963">Cytoplasm</keyword>
<feature type="active site" evidence="9">
    <location>
        <position position="39"/>
    </location>
</feature>
<dbReference type="GO" id="GO:0005829">
    <property type="term" value="C:cytosol"/>
    <property type="evidence" value="ECO:0007669"/>
    <property type="project" value="TreeGrafter"/>
</dbReference>
<sequence>MTQQGFFITGTDTGSGKTAVTAGLLACFRNMGYKPGVMKPIETGVSPDCSSPANSDARFLMEANQETLALSQVCPYQIKTPAAPYQAARLDQREIDIGLILDAFSHIRETRNPMLVEGIGGLMVPICEDYSVVDLVRDTQLPLIVVSPLRLGALNHTLLTLKVAEMEGLLIAGVILNNLENRADDPVMAGMAELIQTFGKVPVLGQFPYLEELSSESIQENLSEIMNGLHLDTQTNWAFP</sequence>
<dbReference type="InterPro" id="IPR004472">
    <property type="entry name" value="DTB_synth_BioD"/>
</dbReference>
<keyword evidence="2 9" id="KW-0436">Ligase</keyword>
<keyword evidence="6 9" id="KW-0067">ATP-binding</keyword>
<feature type="binding site" evidence="9">
    <location>
        <begin position="208"/>
        <end position="210"/>
    </location>
    <ligand>
        <name>ATP</name>
        <dbReference type="ChEBI" id="CHEBI:30616"/>
    </ligand>
</feature>
<evidence type="ECO:0000313" key="11">
    <source>
        <dbReference type="Proteomes" id="UP000594464"/>
    </source>
</evidence>
<comment type="caution">
    <text evidence="9">Lacks conserved residue(s) required for the propagation of feature annotation.</text>
</comment>
<feature type="binding site" evidence="9">
    <location>
        <begin position="177"/>
        <end position="178"/>
    </location>
    <ligand>
        <name>ATP</name>
        <dbReference type="ChEBI" id="CHEBI:30616"/>
    </ligand>
</feature>
<dbReference type="AlphaFoldDB" id="A0A7T0C4J5"/>
<keyword evidence="7 9" id="KW-0460">Magnesium</keyword>
<evidence type="ECO:0000256" key="6">
    <source>
        <dbReference type="ARBA" id="ARBA00022840"/>
    </source>
</evidence>
<dbReference type="InterPro" id="IPR027417">
    <property type="entry name" value="P-loop_NTPase"/>
</dbReference>
<dbReference type="PIRSF" id="PIRSF006755">
    <property type="entry name" value="DTB_synth"/>
    <property type="match status" value="1"/>
</dbReference>
<feature type="binding site" evidence="9">
    <location>
        <position position="117"/>
    </location>
    <ligand>
        <name>Mg(2+)</name>
        <dbReference type="ChEBI" id="CHEBI:18420"/>
    </ligand>
</feature>
<dbReference type="UniPathway" id="UPA00078">
    <property type="reaction ID" value="UER00161"/>
</dbReference>